<evidence type="ECO:0000256" key="1">
    <source>
        <dbReference type="ARBA" id="ARBA00004613"/>
    </source>
</evidence>
<dbReference type="InterPro" id="IPR051398">
    <property type="entry name" value="Polysacch_Deacetylase"/>
</dbReference>
<dbReference type="PANTHER" id="PTHR34216">
    <property type="match status" value="1"/>
</dbReference>
<sequence>MKKYKKNIIPILIITFLIVISCMNFKDISDTYPVSTSPVVSLPIIMYHEVNTKNLGKYIVSPNELEEDIIYLINEGYTTITIEDLIAFEYNDIELPEKPIMITFDDGYYSSCKHILPILQKHNCKAVISIVGKYVDESTKSTYTNGYINWSQVKELVDSPYVEIQNHTYSMHELSKRKGCSIIKGESYDKYKTEIIEDVGFLQSQIEEKTGYIPKAFTYPFGIICKECDEILEEIGFFATLSCYSGVNLLSGNQKELYGLKRFNRPSGINRVNFFKQFEK</sequence>
<dbReference type="Gene3D" id="3.20.20.370">
    <property type="entry name" value="Glycoside hydrolase/deacetylase"/>
    <property type="match status" value="1"/>
</dbReference>
<feature type="domain" description="NodB homology" evidence="3">
    <location>
        <begin position="98"/>
        <end position="280"/>
    </location>
</feature>
<dbReference type="PANTHER" id="PTHR34216:SF3">
    <property type="entry name" value="POLY-BETA-1,6-N-ACETYL-D-GLUCOSAMINE N-DEACETYLASE"/>
    <property type="match status" value="1"/>
</dbReference>
<dbReference type="CDD" id="cd10918">
    <property type="entry name" value="CE4_NodB_like_5s_6s"/>
    <property type="match status" value="1"/>
</dbReference>
<dbReference type="InterPro" id="IPR011330">
    <property type="entry name" value="Glyco_hydro/deAcase_b/a-brl"/>
</dbReference>
<protein>
    <submittedName>
        <fullName evidence="4">Peptidoglycan/xylan/chitin deacetylase (PgdA/CDA1 family)</fullName>
    </submittedName>
</protein>
<comment type="caution">
    <text evidence="4">The sequence shown here is derived from an EMBL/GenBank/DDBJ whole genome shotgun (WGS) entry which is preliminary data.</text>
</comment>
<proteinExistence type="predicted"/>
<evidence type="ECO:0000313" key="4">
    <source>
        <dbReference type="EMBL" id="MBP1925601.1"/>
    </source>
</evidence>
<dbReference type="RefSeq" id="WP_209511321.1">
    <property type="nucleotide sequence ID" value="NZ_JAGGKS010000003.1"/>
</dbReference>
<evidence type="ECO:0000256" key="2">
    <source>
        <dbReference type="ARBA" id="ARBA00022729"/>
    </source>
</evidence>
<keyword evidence="5" id="KW-1185">Reference proteome</keyword>
<dbReference type="InterPro" id="IPR002509">
    <property type="entry name" value="NODB_dom"/>
</dbReference>
<evidence type="ECO:0000259" key="3">
    <source>
        <dbReference type="PROSITE" id="PS51677"/>
    </source>
</evidence>
<dbReference type="PROSITE" id="PS51257">
    <property type="entry name" value="PROKAR_LIPOPROTEIN"/>
    <property type="match status" value="1"/>
</dbReference>
<dbReference type="Proteomes" id="UP001519342">
    <property type="component" value="Unassembled WGS sequence"/>
</dbReference>
<dbReference type="SUPFAM" id="SSF88713">
    <property type="entry name" value="Glycoside hydrolase/deacetylase"/>
    <property type="match status" value="1"/>
</dbReference>
<dbReference type="EMBL" id="JAGGKS010000003">
    <property type="protein sequence ID" value="MBP1925601.1"/>
    <property type="molecule type" value="Genomic_DNA"/>
</dbReference>
<reference evidence="4 5" key="1">
    <citation type="submission" date="2021-03" db="EMBL/GenBank/DDBJ databases">
        <title>Genomic Encyclopedia of Type Strains, Phase IV (KMG-IV): sequencing the most valuable type-strain genomes for metagenomic binning, comparative biology and taxonomic classification.</title>
        <authorList>
            <person name="Goeker M."/>
        </authorList>
    </citation>
    <scope>NUCLEOTIDE SEQUENCE [LARGE SCALE GENOMIC DNA]</scope>
    <source>
        <strain evidence="4 5">DSM 24004</strain>
    </source>
</reference>
<accession>A0ABS4GD33</accession>
<dbReference type="PROSITE" id="PS51677">
    <property type="entry name" value="NODB"/>
    <property type="match status" value="1"/>
</dbReference>
<name>A0ABS4GD33_9FIRM</name>
<organism evidence="4 5">
    <name type="scientific">Sedimentibacter acidaminivorans</name>
    <dbReference type="NCBI Taxonomy" id="913099"/>
    <lineage>
        <taxon>Bacteria</taxon>
        <taxon>Bacillati</taxon>
        <taxon>Bacillota</taxon>
        <taxon>Tissierellia</taxon>
        <taxon>Sedimentibacter</taxon>
    </lineage>
</organism>
<evidence type="ECO:0000313" key="5">
    <source>
        <dbReference type="Proteomes" id="UP001519342"/>
    </source>
</evidence>
<comment type="subcellular location">
    <subcellularLocation>
        <location evidence="1">Secreted</location>
    </subcellularLocation>
</comment>
<gene>
    <name evidence="4" type="ORF">J2Z76_001460</name>
</gene>
<keyword evidence="2" id="KW-0732">Signal</keyword>
<dbReference type="Pfam" id="PF01522">
    <property type="entry name" value="Polysacc_deac_1"/>
    <property type="match status" value="1"/>
</dbReference>